<keyword evidence="2" id="KW-0274">FAD</keyword>
<protein>
    <submittedName>
        <fullName evidence="5">Xanthine dehydrogenase family protein subunit M</fullName>
    </submittedName>
</protein>
<dbReference type="InterPro" id="IPR002346">
    <property type="entry name" value="Mopterin_DH_FAD-bd"/>
</dbReference>
<dbReference type="RefSeq" id="WP_120708769.1">
    <property type="nucleotide sequence ID" value="NZ_CP032695.1"/>
</dbReference>
<organism evidence="5 6">
    <name type="scientific">Rhizobium jaguaris</name>
    <dbReference type="NCBI Taxonomy" id="1312183"/>
    <lineage>
        <taxon>Bacteria</taxon>
        <taxon>Pseudomonadati</taxon>
        <taxon>Pseudomonadota</taxon>
        <taxon>Alphaproteobacteria</taxon>
        <taxon>Hyphomicrobiales</taxon>
        <taxon>Rhizobiaceae</taxon>
        <taxon>Rhizobium/Agrobacterium group</taxon>
        <taxon>Rhizobium</taxon>
    </lineage>
</organism>
<reference evidence="5 6" key="1">
    <citation type="submission" date="2018-10" db="EMBL/GenBank/DDBJ databases">
        <title>Rhizobium etli, R. leguminosarum and a new Rhizobium genospecies from Phaseolus dumosus.</title>
        <authorList>
            <person name="Ramirez-Puebla S.T."/>
            <person name="Rogel-Hernandez M.A."/>
            <person name="Guerrero G."/>
            <person name="Ormeno-Orrillo E."/>
            <person name="Martinez-Romero J.C."/>
            <person name="Negrete-Yankelevich S."/>
            <person name="Martinez-Romero E."/>
        </authorList>
    </citation>
    <scope>NUCLEOTIDE SEQUENCE [LARGE SCALE GENOMIC DNA]</scope>
    <source>
        <strain evidence="5 6">CCGE525</strain>
        <plasmid evidence="6">prccge525c</plasmid>
    </source>
</reference>
<dbReference type="PROSITE" id="PS51387">
    <property type="entry name" value="FAD_PCMH"/>
    <property type="match status" value="1"/>
</dbReference>
<dbReference type="InterPro" id="IPR036683">
    <property type="entry name" value="CO_DH_flav_C_dom_sf"/>
</dbReference>
<proteinExistence type="predicted"/>
<evidence type="ECO:0000259" key="4">
    <source>
        <dbReference type="PROSITE" id="PS51387"/>
    </source>
</evidence>
<name>A0A387FYX5_9HYPH</name>
<dbReference type="InterPro" id="IPR016167">
    <property type="entry name" value="FAD-bd_PCMH_sub1"/>
</dbReference>
<accession>A0A387FYX5</accession>
<dbReference type="Gene3D" id="3.30.43.10">
    <property type="entry name" value="Uridine Diphospho-n-acetylenolpyruvylglucosamine Reductase, domain 2"/>
    <property type="match status" value="1"/>
</dbReference>
<evidence type="ECO:0000256" key="3">
    <source>
        <dbReference type="ARBA" id="ARBA00023002"/>
    </source>
</evidence>
<dbReference type="PANTHER" id="PTHR42659">
    <property type="entry name" value="XANTHINE DEHYDROGENASE SUBUNIT C-RELATED"/>
    <property type="match status" value="1"/>
</dbReference>
<dbReference type="InterPro" id="IPR036318">
    <property type="entry name" value="FAD-bd_PCMH-like_sf"/>
</dbReference>
<evidence type="ECO:0000256" key="2">
    <source>
        <dbReference type="ARBA" id="ARBA00022827"/>
    </source>
</evidence>
<keyword evidence="5" id="KW-0614">Plasmid</keyword>
<dbReference type="OrthoDB" id="9793944at2"/>
<dbReference type="InterPro" id="IPR051312">
    <property type="entry name" value="Diverse_Substr_Oxidored"/>
</dbReference>
<feature type="domain" description="FAD-binding PCMH-type" evidence="4">
    <location>
        <begin position="1"/>
        <end position="170"/>
    </location>
</feature>
<evidence type="ECO:0000313" key="6">
    <source>
        <dbReference type="Proteomes" id="UP000282195"/>
    </source>
</evidence>
<dbReference type="Gene3D" id="3.30.390.50">
    <property type="entry name" value="CO dehydrogenase flavoprotein, C-terminal domain"/>
    <property type="match status" value="1"/>
</dbReference>
<dbReference type="InterPro" id="IPR016169">
    <property type="entry name" value="FAD-bd_PCMH_sub2"/>
</dbReference>
<keyword evidence="1" id="KW-0285">Flavoprotein</keyword>
<keyword evidence="3" id="KW-0560">Oxidoreductase</keyword>
<gene>
    <name evidence="5" type="ORF">CCGE525_33180</name>
</gene>
<dbReference type="SUPFAM" id="SSF56176">
    <property type="entry name" value="FAD-binding/transporter-associated domain-like"/>
    <property type="match status" value="1"/>
</dbReference>
<dbReference type="EMBL" id="CP032695">
    <property type="protein sequence ID" value="AYG63869.1"/>
    <property type="molecule type" value="Genomic_DNA"/>
</dbReference>
<dbReference type="Gene3D" id="3.30.465.10">
    <property type="match status" value="1"/>
</dbReference>
<geneLocation type="plasmid" evidence="6">
    <name>prccge525c</name>
</geneLocation>
<dbReference type="GO" id="GO:0016491">
    <property type="term" value="F:oxidoreductase activity"/>
    <property type="evidence" value="ECO:0007669"/>
    <property type="project" value="UniProtKB-KW"/>
</dbReference>
<dbReference type="SMART" id="SM01092">
    <property type="entry name" value="CO_deh_flav_C"/>
    <property type="match status" value="1"/>
</dbReference>
<dbReference type="AlphaFoldDB" id="A0A387FYX5"/>
<dbReference type="GO" id="GO:0071949">
    <property type="term" value="F:FAD binding"/>
    <property type="evidence" value="ECO:0007669"/>
    <property type="project" value="InterPro"/>
</dbReference>
<dbReference type="PANTHER" id="PTHR42659:SF2">
    <property type="entry name" value="XANTHINE DEHYDROGENASE SUBUNIT C-RELATED"/>
    <property type="match status" value="1"/>
</dbReference>
<evidence type="ECO:0000313" key="5">
    <source>
        <dbReference type="EMBL" id="AYG63869.1"/>
    </source>
</evidence>
<dbReference type="InterPro" id="IPR016166">
    <property type="entry name" value="FAD-bd_PCMH"/>
</dbReference>
<evidence type="ECO:0000256" key="1">
    <source>
        <dbReference type="ARBA" id="ARBA00022630"/>
    </source>
</evidence>
<sequence>MYETKYHRPKTLAEAVETFSGANEPAYLSGGHTLIPAMKGRLAAPANLIDVRRIPELCGVRIEADRVIVGSATTHAAVAASKEIAAVIPALSGLAGSIADVQVRHVGTIGGSVANNDPAADYPSAVLGLDATIHTDRRAIVSDGYFAGLYTTALEEGEILTRLEFKIPEIAGYAKFRNPASRYALAAAFVAKHRDGHVRVAITGAGNSGVFRWTAAEDALTAHLAPEALKGLLPDPADMMGDMHASAEYRAHLVAVMTRRAVASLGGVEIN</sequence>
<dbReference type="KEGG" id="rjg:CCGE525_33180"/>
<dbReference type="SUPFAM" id="SSF55447">
    <property type="entry name" value="CO dehydrogenase flavoprotein C-terminal domain-like"/>
    <property type="match status" value="1"/>
</dbReference>
<dbReference type="Pfam" id="PF00941">
    <property type="entry name" value="FAD_binding_5"/>
    <property type="match status" value="1"/>
</dbReference>
<dbReference type="Proteomes" id="UP000282195">
    <property type="component" value="Plasmid pRCCGE525c"/>
</dbReference>
<keyword evidence="6" id="KW-1185">Reference proteome</keyword>
<dbReference type="InterPro" id="IPR005107">
    <property type="entry name" value="CO_DH_flav_C"/>
</dbReference>